<dbReference type="Gene3D" id="3.30.2140.10">
    <property type="entry name" value="Arylamine N-acetyltransferase"/>
    <property type="match status" value="1"/>
</dbReference>
<evidence type="ECO:0000256" key="2">
    <source>
        <dbReference type="RuleBase" id="RU003452"/>
    </source>
</evidence>
<proteinExistence type="inferred from homology"/>
<gene>
    <name evidence="3" type="ORF">ACFOWE_03580</name>
</gene>
<organism evidence="3 4">
    <name type="scientific">Planomonospora corallina</name>
    <dbReference type="NCBI Taxonomy" id="1806052"/>
    <lineage>
        <taxon>Bacteria</taxon>
        <taxon>Bacillati</taxon>
        <taxon>Actinomycetota</taxon>
        <taxon>Actinomycetes</taxon>
        <taxon>Streptosporangiales</taxon>
        <taxon>Streptosporangiaceae</taxon>
        <taxon>Planomonospora</taxon>
    </lineage>
</organism>
<dbReference type="Pfam" id="PF00797">
    <property type="entry name" value="Acetyltransf_2"/>
    <property type="match status" value="1"/>
</dbReference>
<keyword evidence="4" id="KW-1185">Reference proteome</keyword>
<dbReference type="InterPro" id="IPR038765">
    <property type="entry name" value="Papain-like_cys_pep_sf"/>
</dbReference>
<dbReference type="SUPFAM" id="SSF54001">
    <property type="entry name" value="Cysteine proteinases"/>
    <property type="match status" value="1"/>
</dbReference>
<comment type="similarity">
    <text evidence="1 2">Belongs to the arylamine N-acetyltransferase family.</text>
</comment>
<dbReference type="Gene3D" id="2.40.128.150">
    <property type="entry name" value="Cysteine proteinases"/>
    <property type="match status" value="1"/>
</dbReference>
<dbReference type="PANTHER" id="PTHR11786:SF0">
    <property type="entry name" value="ARYLAMINE N-ACETYLTRANSFERASE 4-RELATED"/>
    <property type="match status" value="1"/>
</dbReference>
<dbReference type="RefSeq" id="WP_377285322.1">
    <property type="nucleotide sequence ID" value="NZ_JBHSBM010000009.1"/>
</dbReference>
<evidence type="ECO:0000313" key="4">
    <source>
        <dbReference type="Proteomes" id="UP001595850"/>
    </source>
</evidence>
<dbReference type="EMBL" id="JBHSBM010000009">
    <property type="protein sequence ID" value="MFC4057357.1"/>
    <property type="molecule type" value="Genomic_DNA"/>
</dbReference>
<protein>
    <submittedName>
        <fullName evidence="3">Arylamine N-acetyltransferase</fullName>
    </submittedName>
</protein>
<accession>A0ABV8I2S9</accession>
<dbReference type="Proteomes" id="UP001595850">
    <property type="component" value="Unassembled WGS sequence"/>
</dbReference>
<comment type="caution">
    <text evidence="3">The sequence shown here is derived from an EMBL/GenBank/DDBJ whole genome shotgun (WGS) entry which is preliminary data.</text>
</comment>
<sequence length="262" mass="29144">MDESQITRYLERLGAARPAEPDVRSLRALQLAHLRAVPFENLSIHLGEPITLEPGALFDKIVNRRRGGFCYELNGLFAELLAALGYRVTLLAARVFHGTTPGPLFDHLALRVDLDGPWLVDVGFGDFADEPLRLDERAEQKDGGGVFRIVPAPGDHGDLDVLHKGDQGYRLTMRPYELRDFVPTCWWQATSPQSHFTRSTVCSMRTAHGRTTISGAKLIRTEHGERTEHVLDEDGLRSAYLDHFGVALDRIPAAPGSRVSSR</sequence>
<evidence type="ECO:0000256" key="1">
    <source>
        <dbReference type="ARBA" id="ARBA00006547"/>
    </source>
</evidence>
<evidence type="ECO:0000313" key="3">
    <source>
        <dbReference type="EMBL" id="MFC4057357.1"/>
    </source>
</evidence>
<dbReference type="InterPro" id="IPR001447">
    <property type="entry name" value="Arylamine_N-AcTrfase"/>
</dbReference>
<reference evidence="4" key="1">
    <citation type="journal article" date="2019" name="Int. J. Syst. Evol. Microbiol.">
        <title>The Global Catalogue of Microorganisms (GCM) 10K type strain sequencing project: providing services to taxonomists for standard genome sequencing and annotation.</title>
        <authorList>
            <consortium name="The Broad Institute Genomics Platform"/>
            <consortium name="The Broad Institute Genome Sequencing Center for Infectious Disease"/>
            <person name="Wu L."/>
            <person name="Ma J."/>
        </authorList>
    </citation>
    <scope>NUCLEOTIDE SEQUENCE [LARGE SCALE GENOMIC DNA]</scope>
    <source>
        <strain evidence="4">TBRC 4489</strain>
    </source>
</reference>
<dbReference type="PRINTS" id="PR01543">
    <property type="entry name" value="ANATRNSFRASE"/>
</dbReference>
<name>A0ABV8I2S9_9ACTN</name>
<dbReference type="PANTHER" id="PTHR11786">
    <property type="entry name" value="N-HYDROXYARYLAMINE O-ACETYLTRANSFERASE"/>
    <property type="match status" value="1"/>
</dbReference>